<dbReference type="AlphaFoldDB" id="A0A2T2YB72"/>
<evidence type="ECO:0000313" key="4">
    <source>
        <dbReference type="Proteomes" id="UP000240357"/>
    </source>
</evidence>
<dbReference type="RefSeq" id="WP_106926699.1">
    <property type="nucleotide sequence ID" value="NZ_PYFT01000001.1"/>
</dbReference>
<dbReference type="NCBIfam" id="TIGR04534">
    <property type="entry name" value="ELWxxDGT_rpt"/>
    <property type="match status" value="1"/>
</dbReference>
<accession>A0A2T2YB72</accession>
<keyword evidence="4" id="KW-1185">Reference proteome</keyword>
<proteinExistence type="predicted"/>
<evidence type="ECO:0000313" key="3">
    <source>
        <dbReference type="EMBL" id="PSR52757.1"/>
    </source>
</evidence>
<dbReference type="InterPro" id="IPR030916">
    <property type="entry name" value="ELWxxDGT_rpt"/>
</dbReference>
<organism evidence="3 4">
    <name type="scientific">Adhaeribacter arboris</name>
    <dbReference type="NCBI Taxonomy" id="2072846"/>
    <lineage>
        <taxon>Bacteria</taxon>
        <taxon>Pseudomonadati</taxon>
        <taxon>Bacteroidota</taxon>
        <taxon>Cytophagia</taxon>
        <taxon>Cytophagales</taxon>
        <taxon>Hymenobacteraceae</taxon>
        <taxon>Adhaeribacter</taxon>
    </lineage>
</organism>
<dbReference type="InterPro" id="IPR026444">
    <property type="entry name" value="Secre_tail"/>
</dbReference>
<dbReference type="SUPFAM" id="SSF63825">
    <property type="entry name" value="YWTD domain"/>
    <property type="match status" value="1"/>
</dbReference>
<dbReference type="NCBIfam" id="TIGR04183">
    <property type="entry name" value="Por_Secre_tail"/>
    <property type="match status" value="1"/>
</dbReference>
<feature type="domain" description="Secretion system C-terminal sorting" evidence="2">
    <location>
        <begin position="915"/>
        <end position="982"/>
    </location>
</feature>
<dbReference type="Pfam" id="PF18962">
    <property type="entry name" value="Por_Secre_tail"/>
    <property type="match status" value="1"/>
</dbReference>
<comment type="caution">
    <text evidence="3">The sequence shown here is derived from an EMBL/GenBank/DDBJ whole genome shotgun (WGS) entry which is preliminary data.</text>
</comment>
<evidence type="ECO:0000259" key="2">
    <source>
        <dbReference type="Pfam" id="PF18962"/>
    </source>
</evidence>
<sequence length="984" mass="110646">MKKTLRLLFTFSLVPFIHLHAQTQLTDFRNRADDKSSSPVGFVSFNNKLFFEATTENEGREIWVTDGTDTHILKDIHPGNNSGIIPSLHTLKQGSVVLKDKLYFIASDGENGAQIWSTEGTEQSTKRVTNLSDLNTSTLTLVNNFIYFVIKKNEQLEVWKSDGTNEGTVLVKKDVPTANAPSFEGTVNNLYFFTIQTPKTNTSTLWRSDGTDAGTFPITDELEGNGAGGGTASPTQYIAYKNELYFVVRSFTHFQYPVTVGIMKTDGTWENTKPVKAVHEGSLKLLSFADVIQINDKLYFSFFEREDSRLFIWESDGTNMGTKKIYDELSTSYFAPSYLSSQGNNLVFTGKSSKNGTALLTLDLKNYTLTEIKELAPGIEKAPYSFFYDVFSFHQLTNNSFLLFEPYFLENKTWKTDLTGLNTVAVSNLKSVKEAINLGEYVYFHNSTEEAGMELWKSDLALKNPRQVTNINKAKYGLEYAEFGVVKDKLVFNAEDGATGNEPWVYDNSTNQTKLLKEVIPGKNQTYLGNFTNVNDRLYFVVNNKEYTTNLWQTDGTEAGTFKIKNYKEDIPYISVQYLTKKNNRLFFFATLKDYHQVLCYIEGLNTVKVKDLGVNMYNVAVRATNMVLADDYLYFTTDGAGGELWKSDGTEEGTTKVKSFYAIYNLTAVKNKVYFSAAQGNQDEYELWQSNGTEAGTILVKNIGKNYSSYPEQLVNLNGVLIFSAATQEFGREYWKTDGTAEGTVQIADINPGPATSTFNSISSIYYSYAPIVSSYTIFNNYLYFSANDGSHGTELWRTDGTTSGTSLVSDVNQGPIGSFPQPFTSNNGKIYFSAFSASYGTELWSTEGTAATTKQLFDLNNGLPGSYPTKFSFINDKIFFMAGKNDSGRQLWSYSKDNVTAVKEFRENSSFKVYPNPTYDYLHLETGNKKVQSLKLYNLQGRNFPIEKNQADKVYVGNLPSGIYLLVTEMDNKIITRKFIKK</sequence>
<gene>
    <name evidence="3" type="ORF">AHMF7605_04085</name>
</gene>
<evidence type="ECO:0000256" key="1">
    <source>
        <dbReference type="SAM" id="SignalP"/>
    </source>
</evidence>
<dbReference type="Proteomes" id="UP000240357">
    <property type="component" value="Unassembled WGS sequence"/>
</dbReference>
<feature type="chain" id="PRO_5015510931" description="Secretion system C-terminal sorting domain-containing protein" evidence="1">
    <location>
        <begin position="22"/>
        <end position="984"/>
    </location>
</feature>
<dbReference type="EMBL" id="PYFT01000001">
    <property type="protein sequence ID" value="PSR52757.1"/>
    <property type="molecule type" value="Genomic_DNA"/>
</dbReference>
<dbReference type="OrthoDB" id="1524003at2"/>
<feature type="signal peptide" evidence="1">
    <location>
        <begin position="1"/>
        <end position="21"/>
    </location>
</feature>
<dbReference type="SUPFAM" id="SSF82171">
    <property type="entry name" value="DPP6 N-terminal domain-like"/>
    <property type="match status" value="1"/>
</dbReference>
<protein>
    <recommendedName>
        <fullName evidence="2">Secretion system C-terminal sorting domain-containing protein</fullName>
    </recommendedName>
</protein>
<name>A0A2T2YB72_9BACT</name>
<reference evidence="3 4" key="1">
    <citation type="submission" date="2018-03" db="EMBL/GenBank/DDBJ databases">
        <title>Adhaeribacter sp. HMF7605 Genome sequencing and assembly.</title>
        <authorList>
            <person name="Kang H."/>
            <person name="Kang J."/>
            <person name="Cha I."/>
            <person name="Kim H."/>
            <person name="Joh K."/>
        </authorList>
    </citation>
    <scope>NUCLEOTIDE SEQUENCE [LARGE SCALE GENOMIC DNA]</scope>
    <source>
        <strain evidence="3 4">HMF7605</strain>
    </source>
</reference>
<keyword evidence="1" id="KW-0732">Signal</keyword>